<feature type="transmembrane region" description="Helical" evidence="1">
    <location>
        <begin position="28"/>
        <end position="49"/>
    </location>
</feature>
<proteinExistence type="predicted"/>
<dbReference type="Proteomes" id="UP000663844">
    <property type="component" value="Unassembled WGS sequence"/>
</dbReference>
<gene>
    <name evidence="2" type="ORF">JYZ213_LOCUS37569</name>
    <name evidence="3" type="ORF">OXD698_LOCUS16639</name>
</gene>
<keyword evidence="1" id="KW-1133">Transmembrane helix</keyword>
<dbReference type="EMBL" id="CAJNOG010001014">
    <property type="protein sequence ID" value="CAF1397578.1"/>
    <property type="molecule type" value="Genomic_DNA"/>
</dbReference>
<dbReference type="AlphaFoldDB" id="A0A818ZPP8"/>
<keyword evidence="1" id="KW-0472">Membrane</keyword>
<dbReference type="EMBL" id="CAJOAZ010001149">
    <property type="protein sequence ID" value="CAF3771934.1"/>
    <property type="molecule type" value="Genomic_DNA"/>
</dbReference>
<name>A0A818ZPP8_9BILA</name>
<protein>
    <submittedName>
        <fullName evidence="3">Uncharacterized protein</fullName>
    </submittedName>
</protein>
<accession>A0A818ZPP8</accession>
<evidence type="ECO:0000256" key="1">
    <source>
        <dbReference type="SAM" id="Phobius"/>
    </source>
</evidence>
<comment type="caution">
    <text evidence="3">The sequence shown here is derived from an EMBL/GenBank/DDBJ whole genome shotgun (WGS) entry which is preliminary data.</text>
</comment>
<organism evidence="3 4">
    <name type="scientific">Adineta steineri</name>
    <dbReference type="NCBI Taxonomy" id="433720"/>
    <lineage>
        <taxon>Eukaryota</taxon>
        <taxon>Metazoa</taxon>
        <taxon>Spiralia</taxon>
        <taxon>Gnathifera</taxon>
        <taxon>Rotifera</taxon>
        <taxon>Eurotatoria</taxon>
        <taxon>Bdelloidea</taxon>
        <taxon>Adinetida</taxon>
        <taxon>Adinetidae</taxon>
        <taxon>Adineta</taxon>
    </lineage>
</organism>
<keyword evidence="1" id="KW-0812">Transmembrane</keyword>
<dbReference type="Proteomes" id="UP000663845">
    <property type="component" value="Unassembled WGS sequence"/>
</dbReference>
<evidence type="ECO:0000313" key="2">
    <source>
        <dbReference type="EMBL" id="CAF1397578.1"/>
    </source>
</evidence>
<sequence length="97" mass="11971">MSSSFLEYAHITLSQQHWYMNYFLPEHLIRVIWCLILMSIYALVELDYLPGKQWKIRKDLHTSSQEIIYYIKSSLINMFKWHILPLSFFEILFYRIY</sequence>
<reference evidence="3" key="1">
    <citation type="submission" date="2021-02" db="EMBL/GenBank/DDBJ databases">
        <authorList>
            <person name="Nowell W R."/>
        </authorList>
    </citation>
    <scope>NUCLEOTIDE SEQUENCE</scope>
</reference>
<evidence type="ECO:0000313" key="3">
    <source>
        <dbReference type="EMBL" id="CAF3771934.1"/>
    </source>
</evidence>
<evidence type="ECO:0000313" key="4">
    <source>
        <dbReference type="Proteomes" id="UP000663844"/>
    </source>
</evidence>